<dbReference type="Gene3D" id="1.10.10.60">
    <property type="entry name" value="Homeodomain-like"/>
    <property type="match status" value="2"/>
</dbReference>
<comment type="caution">
    <text evidence="4">The sequence shown here is derived from an EMBL/GenBank/DDBJ whole genome shotgun (WGS) entry which is preliminary data.</text>
</comment>
<evidence type="ECO:0000256" key="1">
    <source>
        <dbReference type="ARBA" id="ARBA00023125"/>
    </source>
</evidence>
<dbReference type="PANTHER" id="PTHR43280:SF2">
    <property type="entry name" value="HTH-TYPE TRANSCRIPTIONAL REGULATOR EXSA"/>
    <property type="match status" value="1"/>
</dbReference>
<protein>
    <submittedName>
        <fullName evidence="4">AraC-like DNA-binding protein</fullName>
    </submittedName>
</protein>
<keyword evidence="2" id="KW-1133">Transmembrane helix</keyword>
<keyword evidence="2" id="KW-0812">Transmembrane</keyword>
<evidence type="ECO:0000313" key="4">
    <source>
        <dbReference type="EMBL" id="PTX60360.1"/>
    </source>
</evidence>
<organism evidence="4 5">
    <name type="scientific">Kordia periserrulae</name>
    <dbReference type="NCBI Taxonomy" id="701523"/>
    <lineage>
        <taxon>Bacteria</taxon>
        <taxon>Pseudomonadati</taxon>
        <taxon>Bacteroidota</taxon>
        <taxon>Flavobacteriia</taxon>
        <taxon>Flavobacteriales</taxon>
        <taxon>Flavobacteriaceae</taxon>
        <taxon>Kordia</taxon>
    </lineage>
</organism>
<dbReference type="PROSITE" id="PS01124">
    <property type="entry name" value="HTH_ARAC_FAMILY_2"/>
    <property type="match status" value="1"/>
</dbReference>
<dbReference type="EMBL" id="QBKT01000006">
    <property type="protein sequence ID" value="PTX60360.1"/>
    <property type="molecule type" value="Genomic_DNA"/>
</dbReference>
<keyword evidence="1 4" id="KW-0238">DNA-binding</keyword>
<evidence type="ECO:0000256" key="2">
    <source>
        <dbReference type="SAM" id="Phobius"/>
    </source>
</evidence>
<feature type="domain" description="HTH araC/xylS-type" evidence="3">
    <location>
        <begin position="130"/>
        <end position="242"/>
    </location>
</feature>
<name>A0A2T6BW99_9FLAO</name>
<accession>A0A2T6BW99</accession>
<feature type="transmembrane region" description="Helical" evidence="2">
    <location>
        <begin position="72"/>
        <end position="92"/>
    </location>
</feature>
<dbReference type="PANTHER" id="PTHR43280">
    <property type="entry name" value="ARAC-FAMILY TRANSCRIPTIONAL REGULATOR"/>
    <property type="match status" value="1"/>
</dbReference>
<reference evidence="4 5" key="1">
    <citation type="submission" date="2018-04" db="EMBL/GenBank/DDBJ databases">
        <title>Genomic Encyclopedia of Archaeal and Bacterial Type Strains, Phase II (KMG-II): from individual species to whole genera.</title>
        <authorList>
            <person name="Goeker M."/>
        </authorList>
    </citation>
    <scope>NUCLEOTIDE SEQUENCE [LARGE SCALE GENOMIC DNA]</scope>
    <source>
        <strain evidence="4 5">DSM 25731</strain>
    </source>
</reference>
<dbReference type="GO" id="GO:0003700">
    <property type="term" value="F:DNA-binding transcription factor activity"/>
    <property type="evidence" value="ECO:0007669"/>
    <property type="project" value="InterPro"/>
</dbReference>
<dbReference type="Proteomes" id="UP000244090">
    <property type="component" value="Unassembled WGS sequence"/>
</dbReference>
<dbReference type="GO" id="GO:0043565">
    <property type="term" value="F:sequence-specific DNA binding"/>
    <property type="evidence" value="ECO:0007669"/>
    <property type="project" value="InterPro"/>
</dbReference>
<evidence type="ECO:0000259" key="3">
    <source>
        <dbReference type="PROSITE" id="PS01124"/>
    </source>
</evidence>
<dbReference type="AlphaFoldDB" id="A0A2T6BW99"/>
<dbReference type="InterPro" id="IPR018060">
    <property type="entry name" value="HTH_AraC"/>
</dbReference>
<evidence type="ECO:0000313" key="5">
    <source>
        <dbReference type="Proteomes" id="UP000244090"/>
    </source>
</evidence>
<dbReference type="SMART" id="SM00342">
    <property type="entry name" value="HTH_ARAC"/>
    <property type="match status" value="1"/>
</dbReference>
<dbReference type="Pfam" id="PF12833">
    <property type="entry name" value="HTH_18"/>
    <property type="match status" value="1"/>
</dbReference>
<keyword evidence="2" id="KW-0472">Membrane</keyword>
<sequence length="245" mass="28197">MKCIANHLVIICVLLLSLSVAYGSERVVNFKNIQELSASKSSNQIDSITLMQQQEKLIKTLIAKQEAFELKYYLLIGIILFLVLLFGLLCFFNKRGNQRLHKIMRLLENSKPTRTNDTDTNTSNEFAIDPAIVNTILENLNAFEKELGFLNPKITLHTFAKKLQTNTKYLSKVINTHKLKSFRNYINDLRIQYSIEELKKNVNFRKYTVKAMAKETGFSNRESFTKAFQKNTGTTVSEFVKHIST</sequence>
<gene>
    <name evidence="4" type="ORF">C8N46_1064</name>
</gene>
<keyword evidence="5" id="KW-1185">Reference proteome</keyword>
<dbReference type="RefSeq" id="WP_108115308.1">
    <property type="nucleotide sequence ID" value="NZ_QBKT01000006.1"/>
</dbReference>
<proteinExistence type="predicted"/>
<dbReference type="OrthoDB" id="5295174at2"/>